<sequence length="136" mass="15100">MRHFQELTCPVILHRYHLYIEQGFPGLHPPSPDPAPPAHARLHFPAAVDPSPSRERWWILAVGLLILPFLLYLAAIARGVHRSSRFGEPRQNGYGVVIDAGPGSSRVHVFEFLNEGGSRSFSWTGRGRGLSSRGRG</sequence>
<evidence type="ECO:0000313" key="3">
    <source>
        <dbReference type="Proteomes" id="UP001180020"/>
    </source>
</evidence>
<dbReference type="AlphaFoldDB" id="A0AAV9D297"/>
<dbReference type="Proteomes" id="UP001180020">
    <property type="component" value="Unassembled WGS sequence"/>
</dbReference>
<keyword evidence="3" id="KW-1185">Reference proteome</keyword>
<feature type="transmembrane region" description="Helical" evidence="1">
    <location>
        <begin position="57"/>
        <end position="77"/>
    </location>
</feature>
<organism evidence="2 3">
    <name type="scientific">Acorus calamus</name>
    <name type="common">Sweet flag</name>
    <dbReference type="NCBI Taxonomy" id="4465"/>
    <lineage>
        <taxon>Eukaryota</taxon>
        <taxon>Viridiplantae</taxon>
        <taxon>Streptophyta</taxon>
        <taxon>Embryophyta</taxon>
        <taxon>Tracheophyta</taxon>
        <taxon>Spermatophyta</taxon>
        <taxon>Magnoliopsida</taxon>
        <taxon>Liliopsida</taxon>
        <taxon>Acoraceae</taxon>
        <taxon>Acorus</taxon>
    </lineage>
</organism>
<keyword evidence="1" id="KW-0472">Membrane</keyword>
<evidence type="ECO:0000313" key="2">
    <source>
        <dbReference type="EMBL" id="KAK1294859.1"/>
    </source>
</evidence>
<gene>
    <name evidence="2" type="ORF">QJS10_CPA16g01303</name>
</gene>
<reference evidence="2" key="1">
    <citation type="journal article" date="2023" name="Nat. Commun.">
        <title>Diploid and tetraploid genomes of Acorus and the evolution of monocots.</title>
        <authorList>
            <person name="Ma L."/>
            <person name="Liu K.W."/>
            <person name="Li Z."/>
            <person name="Hsiao Y.Y."/>
            <person name="Qi Y."/>
            <person name="Fu T."/>
            <person name="Tang G.D."/>
            <person name="Zhang D."/>
            <person name="Sun W.H."/>
            <person name="Liu D.K."/>
            <person name="Li Y."/>
            <person name="Chen G.Z."/>
            <person name="Liu X.D."/>
            <person name="Liao X.Y."/>
            <person name="Jiang Y.T."/>
            <person name="Yu X."/>
            <person name="Hao Y."/>
            <person name="Huang J."/>
            <person name="Zhao X.W."/>
            <person name="Ke S."/>
            <person name="Chen Y.Y."/>
            <person name="Wu W.L."/>
            <person name="Hsu J.L."/>
            <person name="Lin Y.F."/>
            <person name="Huang M.D."/>
            <person name="Li C.Y."/>
            <person name="Huang L."/>
            <person name="Wang Z.W."/>
            <person name="Zhao X."/>
            <person name="Zhong W.Y."/>
            <person name="Peng D.H."/>
            <person name="Ahmad S."/>
            <person name="Lan S."/>
            <person name="Zhang J.S."/>
            <person name="Tsai W.C."/>
            <person name="Van de Peer Y."/>
            <person name="Liu Z.J."/>
        </authorList>
    </citation>
    <scope>NUCLEOTIDE SEQUENCE</scope>
    <source>
        <strain evidence="2">CP</strain>
    </source>
</reference>
<accession>A0AAV9D297</accession>
<protein>
    <recommendedName>
        <fullName evidence="4">Apyrase</fullName>
    </recommendedName>
</protein>
<keyword evidence="1" id="KW-0812">Transmembrane</keyword>
<proteinExistence type="predicted"/>
<dbReference type="EMBL" id="JAUJYO010000016">
    <property type="protein sequence ID" value="KAK1294859.1"/>
    <property type="molecule type" value="Genomic_DNA"/>
</dbReference>
<keyword evidence="1" id="KW-1133">Transmembrane helix</keyword>
<reference evidence="2" key="2">
    <citation type="submission" date="2023-06" db="EMBL/GenBank/DDBJ databases">
        <authorList>
            <person name="Ma L."/>
            <person name="Liu K.-W."/>
            <person name="Li Z."/>
            <person name="Hsiao Y.-Y."/>
            <person name="Qi Y."/>
            <person name="Fu T."/>
            <person name="Tang G."/>
            <person name="Zhang D."/>
            <person name="Sun W.-H."/>
            <person name="Liu D.-K."/>
            <person name="Li Y."/>
            <person name="Chen G.-Z."/>
            <person name="Liu X.-D."/>
            <person name="Liao X.-Y."/>
            <person name="Jiang Y.-T."/>
            <person name="Yu X."/>
            <person name="Hao Y."/>
            <person name="Huang J."/>
            <person name="Zhao X.-W."/>
            <person name="Ke S."/>
            <person name="Chen Y.-Y."/>
            <person name="Wu W.-L."/>
            <person name="Hsu J.-L."/>
            <person name="Lin Y.-F."/>
            <person name="Huang M.-D."/>
            <person name="Li C.-Y."/>
            <person name="Huang L."/>
            <person name="Wang Z.-W."/>
            <person name="Zhao X."/>
            <person name="Zhong W.-Y."/>
            <person name="Peng D.-H."/>
            <person name="Ahmad S."/>
            <person name="Lan S."/>
            <person name="Zhang J.-S."/>
            <person name="Tsai W.-C."/>
            <person name="Van De Peer Y."/>
            <person name="Liu Z.-J."/>
        </authorList>
    </citation>
    <scope>NUCLEOTIDE SEQUENCE</scope>
    <source>
        <strain evidence="2">CP</strain>
        <tissue evidence="2">Leaves</tissue>
    </source>
</reference>
<name>A0AAV9D297_ACOCL</name>
<comment type="caution">
    <text evidence="2">The sequence shown here is derived from an EMBL/GenBank/DDBJ whole genome shotgun (WGS) entry which is preliminary data.</text>
</comment>
<evidence type="ECO:0008006" key="4">
    <source>
        <dbReference type="Google" id="ProtNLM"/>
    </source>
</evidence>
<evidence type="ECO:0000256" key="1">
    <source>
        <dbReference type="SAM" id="Phobius"/>
    </source>
</evidence>